<evidence type="ECO:0000256" key="2">
    <source>
        <dbReference type="ARBA" id="ARBA00012438"/>
    </source>
</evidence>
<keyword evidence="4" id="KW-0808">Transferase</keyword>
<dbReference type="SMART" id="SM00387">
    <property type="entry name" value="HATPase_c"/>
    <property type="match status" value="1"/>
</dbReference>
<keyword evidence="10" id="KW-1185">Reference proteome</keyword>
<keyword evidence="6" id="KW-0175">Coiled coil</keyword>
<dbReference type="Pfam" id="PF02518">
    <property type="entry name" value="HATPase_c"/>
    <property type="match status" value="1"/>
</dbReference>
<accession>A0ABY4SGA0</accession>
<dbReference type="InterPro" id="IPR005467">
    <property type="entry name" value="His_kinase_dom"/>
</dbReference>
<evidence type="ECO:0000256" key="3">
    <source>
        <dbReference type="ARBA" id="ARBA00022553"/>
    </source>
</evidence>
<dbReference type="PROSITE" id="PS50109">
    <property type="entry name" value="HIS_KIN"/>
    <property type="match status" value="1"/>
</dbReference>
<protein>
    <recommendedName>
        <fullName evidence="2">histidine kinase</fullName>
        <ecNumber evidence="2">2.7.13.3</ecNumber>
    </recommendedName>
</protein>
<evidence type="ECO:0000259" key="8">
    <source>
        <dbReference type="PROSITE" id="PS50109"/>
    </source>
</evidence>
<dbReference type="Gene3D" id="6.10.340.10">
    <property type="match status" value="1"/>
</dbReference>
<evidence type="ECO:0000313" key="9">
    <source>
        <dbReference type="EMBL" id="URI11529.1"/>
    </source>
</evidence>
<dbReference type="PRINTS" id="PR00344">
    <property type="entry name" value="BCTRLSENSOR"/>
</dbReference>
<dbReference type="SUPFAM" id="SSF55874">
    <property type="entry name" value="ATPase domain of HSP90 chaperone/DNA topoisomerase II/histidine kinase"/>
    <property type="match status" value="1"/>
</dbReference>
<dbReference type="Pfam" id="PF00512">
    <property type="entry name" value="HisKA"/>
    <property type="match status" value="1"/>
</dbReference>
<evidence type="ECO:0000256" key="5">
    <source>
        <dbReference type="ARBA" id="ARBA00022777"/>
    </source>
</evidence>
<dbReference type="InterPro" id="IPR004358">
    <property type="entry name" value="Sig_transdc_His_kin-like_C"/>
</dbReference>
<name>A0ABY4SGA0_AQUTE</name>
<keyword evidence="9" id="KW-0547">Nucleotide-binding</keyword>
<reference evidence="9" key="1">
    <citation type="submission" date="2022-05" db="EMBL/GenBank/DDBJ databases">
        <title>An RpoN-dependent PEP-CTERM gene is involved in floc formation of an Aquincola tertiaricarbonis strain.</title>
        <authorList>
            <person name="Qiu D."/>
            <person name="Xia M."/>
        </authorList>
    </citation>
    <scope>NUCLEOTIDE SEQUENCE</scope>
    <source>
        <strain evidence="9">RN12</strain>
    </source>
</reference>
<evidence type="ECO:0000313" key="10">
    <source>
        <dbReference type="Proteomes" id="UP001056201"/>
    </source>
</evidence>
<feature type="domain" description="Histidine kinase" evidence="8">
    <location>
        <begin position="402"/>
        <end position="616"/>
    </location>
</feature>
<dbReference type="InterPro" id="IPR050351">
    <property type="entry name" value="BphY/WalK/GraS-like"/>
</dbReference>
<evidence type="ECO:0000256" key="1">
    <source>
        <dbReference type="ARBA" id="ARBA00000085"/>
    </source>
</evidence>
<comment type="catalytic activity">
    <reaction evidence="1">
        <text>ATP + protein L-histidine = ADP + protein N-phospho-L-histidine.</text>
        <dbReference type="EC" id="2.7.13.3"/>
    </reaction>
</comment>
<keyword evidence="7" id="KW-0472">Membrane</keyword>
<dbReference type="EMBL" id="CP097636">
    <property type="protein sequence ID" value="URI11529.1"/>
    <property type="molecule type" value="Genomic_DNA"/>
</dbReference>
<organism evidence="9 10">
    <name type="scientific">Aquincola tertiaricarbonis</name>
    <dbReference type="NCBI Taxonomy" id="391953"/>
    <lineage>
        <taxon>Bacteria</taxon>
        <taxon>Pseudomonadati</taxon>
        <taxon>Pseudomonadota</taxon>
        <taxon>Betaproteobacteria</taxon>
        <taxon>Burkholderiales</taxon>
        <taxon>Sphaerotilaceae</taxon>
        <taxon>Aquincola</taxon>
    </lineage>
</organism>
<sequence length="618" mass="67742">MAMLPARTAAGRWLRRRSMRARIALAFTTLALLLFGAISYLSAREAYRQSERDTAAALQQLAQRLSQRLDADMAARLGEVRQIAALDQLLDWQLNPTHWRVLVEGLQRNSRHYSWIGVATPDGQVLAATQGLLEGRNVQHRPWFQQGLRAPIVGDVHEAALLASLLRPEAGSTEPLRFVDVAAPLRRGGRTVAVVGGHLSWAWAEERRREALATVDAARAVEIVLVGPSGDIALGPRQPALPGPVDAGEAGSLTWSDGQRYLTATSASQPLDDYPGMGWTVVVRQPESTAFRDADALQHRLWWLGGAGALLFGLVGWWITVRLTGPLRRVARRAQALMPEAAQQVTHDEVDQLGASLTVLLEDLRQREQSLRALNESLETRVQQRTELLQLANEDLRHFSRSLAHDLRGPLGAMGLVLGQVLEGEQPPRGAGARRSIEVVAQECERLRQLTDELLTLALVDQRDYERAPVDTDALVEQALAEVRAGAIGTPAEVTVPPLPAVVGDALMLRQVWTNLLSNAFKYSSKAERPQVVLSAREEGDETVFCVGDNGRGFDPGQSARLFGVFQRLHAASEFPGTGVGLSIVRRVVHRHGGRVWAESAPGQGARFYFTLPRQPAR</sequence>
<dbReference type="Gene3D" id="3.30.565.10">
    <property type="entry name" value="Histidine kinase-like ATPase, C-terminal domain"/>
    <property type="match status" value="1"/>
</dbReference>
<dbReference type="InterPro" id="IPR003661">
    <property type="entry name" value="HisK_dim/P_dom"/>
</dbReference>
<keyword evidence="7" id="KW-0812">Transmembrane</keyword>
<keyword evidence="7" id="KW-1133">Transmembrane helix</keyword>
<keyword evidence="3" id="KW-0597">Phosphoprotein</keyword>
<dbReference type="Proteomes" id="UP001056201">
    <property type="component" value="Chromosome 2"/>
</dbReference>
<evidence type="ECO:0000256" key="7">
    <source>
        <dbReference type="SAM" id="Phobius"/>
    </source>
</evidence>
<proteinExistence type="predicted"/>
<dbReference type="PANTHER" id="PTHR42878">
    <property type="entry name" value="TWO-COMPONENT HISTIDINE KINASE"/>
    <property type="match status" value="1"/>
</dbReference>
<keyword evidence="9" id="KW-0067">ATP-binding</keyword>
<gene>
    <name evidence="9" type="ORF">MW290_21550</name>
</gene>
<dbReference type="GO" id="GO:0005524">
    <property type="term" value="F:ATP binding"/>
    <property type="evidence" value="ECO:0007669"/>
    <property type="project" value="UniProtKB-KW"/>
</dbReference>
<evidence type="ECO:0000256" key="6">
    <source>
        <dbReference type="SAM" id="Coils"/>
    </source>
</evidence>
<dbReference type="InterPro" id="IPR003594">
    <property type="entry name" value="HATPase_dom"/>
</dbReference>
<dbReference type="Gene3D" id="3.30.450.20">
    <property type="entry name" value="PAS domain"/>
    <property type="match status" value="1"/>
</dbReference>
<dbReference type="InterPro" id="IPR036097">
    <property type="entry name" value="HisK_dim/P_sf"/>
</dbReference>
<dbReference type="CDD" id="cd00082">
    <property type="entry name" value="HisKA"/>
    <property type="match status" value="1"/>
</dbReference>
<evidence type="ECO:0000256" key="4">
    <source>
        <dbReference type="ARBA" id="ARBA00022679"/>
    </source>
</evidence>
<dbReference type="EC" id="2.7.13.3" evidence="2"/>
<dbReference type="InterPro" id="IPR036890">
    <property type="entry name" value="HATPase_C_sf"/>
</dbReference>
<dbReference type="PANTHER" id="PTHR42878:SF15">
    <property type="entry name" value="BACTERIOPHYTOCHROME"/>
    <property type="match status" value="1"/>
</dbReference>
<dbReference type="RefSeq" id="WP_250199723.1">
    <property type="nucleotide sequence ID" value="NZ_CP097636.1"/>
</dbReference>
<keyword evidence="5" id="KW-0418">Kinase</keyword>
<dbReference type="Gene3D" id="1.10.287.130">
    <property type="match status" value="1"/>
</dbReference>
<feature type="transmembrane region" description="Helical" evidence="7">
    <location>
        <begin position="301"/>
        <end position="323"/>
    </location>
</feature>
<dbReference type="SUPFAM" id="SSF47384">
    <property type="entry name" value="Homodimeric domain of signal transducing histidine kinase"/>
    <property type="match status" value="1"/>
</dbReference>
<dbReference type="SMART" id="SM00388">
    <property type="entry name" value="HisKA"/>
    <property type="match status" value="1"/>
</dbReference>
<feature type="coiled-coil region" evidence="6">
    <location>
        <begin position="361"/>
        <end position="395"/>
    </location>
</feature>